<dbReference type="AlphaFoldDB" id="A0A2T9YEB8"/>
<keyword evidence="1" id="KW-1133">Transmembrane helix</keyword>
<evidence type="ECO:0000313" key="2">
    <source>
        <dbReference type="EMBL" id="PVU90683.1"/>
    </source>
</evidence>
<keyword evidence="1" id="KW-0812">Transmembrane</keyword>
<organism evidence="2 3">
    <name type="scientific">Smittium simulii</name>
    <dbReference type="NCBI Taxonomy" id="133385"/>
    <lineage>
        <taxon>Eukaryota</taxon>
        <taxon>Fungi</taxon>
        <taxon>Fungi incertae sedis</taxon>
        <taxon>Zoopagomycota</taxon>
        <taxon>Kickxellomycotina</taxon>
        <taxon>Harpellomycetes</taxon>
        <taxon>Harpellales</taxon>
        <taxon>Legeriomycetaceae</taxon>
        <taxon>Smittium</taxon>
    </lineage>
</organism>
<gene>
    <name evidence="2" type="ORF">BB561_004777</name>
</gene>
<accession>A0A2T9YEB8</accession>
<protein>
    <submittedName>
        <fullName evidence="2">Uncharacterized protein</fullName>
    </submittedName>
</protein>
<comment type="caution">
    <text evidence="2">The sequence shown here is derived from an EMBL/GenBank/DDBJ whole genome shotgun (WGS) entry which is preliminary data.</text>
</comment>
<dbReference type="EMBL" id="MBFR01000244">
    <property type="protein sequence ID" value="PVU90683.1"/>
    <property type="molecule type" value="Genomic_DNA"/>
</dbReference>
<keyword evidence="3" id="KW-1185">Reference proteome</keyword>
<dbReference type="Proteomes" id="UP000245383">
    <property type="component" value="Unassembled WGS sequence"/>
</dbReference>
<sequence>MDLIVAPKYRTLLYGLTSVVLGYFSISAILKTSRSVKKKSRKLKKLSANAHKRQVNQPTASTGNSFFYPKYKPWVQLG</sequence>
<proteinExistence type="predicted"/>
<name>A0A2T9YEB8_9FUNG</name>
<evidence type="ECO:0000256" key="1">
    <source>
        <dbReference type="SAM" id="Phobius"/>
    </source>
</evidence>
<reference evidence="2 3" key="1">
    <citation type="journal article" date="2018" name="MBio">
        <title>Comparative Genomics Reveals the Core Gene Toolbox for the Fungus-Insect Symbiosis.</title>
        <authorList>
            <person name="Wang Y."/>
            <person name="Stata M."/>
            <person name="Wang W."/>
            <person name="Stajich J.E."/>
            <person name="White M.M."/>
            <person name="Moncalvo J.M."/>
        </authorList>
    </citation>
    <scope>NUCLEOTIDE SEQUENCE [LARGE SCALE GENOMIC DNA]</scope>
    <source>
        <strain evidence="2 3">SWE-8-4</strain>
    </source>
</reference>
<keyword evidence="1" id="KW-0472">Membrane</keyword>
<evidence type="ECO:0000313" key="3">
    <source>
        <dbReference type="Proteomes" id="UP000245383"/>
    </source>
</evidence>
<feature type="transmembrane region" description="Helical" evidence="1">
    <location>
        <begin position="12"/>
        <end position="30"/>
    </location>
</feature>